<organism evidence="2 3">
    <name type="scientific">Quercus rubra</name>
    <name type="common">Northern red oak</name>
    <name type="synonym">Quercus borealis</name>
    <dbReference type="NCBI Taxonomy" id="3512"/>
    <lineage>
        <taxon>Eukaryota</taxon>
        <taxon>Viridiplantae</taxon>
        <taxon>Streptophyta</taxon>
        <taxon>Embryophyta</taxon>
        <taxon>Tracheophyta</taxon>
        <taxon>Spermatophyta</taxon>
        <taxon>Magnoliopsida</taxon>
        <taxon>eudicotyledons</taxon>
        <taxon>Gunneridae</taxon>
        <taxon>Pentapetalae</taxon>
        <taxon>rosids</taxon>
        <taxon>fabids</taxon>
        <taxon>Fagales</taxon>
        <taxon>Fagaceae</taxon>
        <taxon>Quercus</taxon>
    </lineage>
</organism>
<dbReference type="Pfam" id="PF13456">
    <property type="entry name" value="RVT_3"/>
    <property type="match status" value="1"/>
</dbReference>
<evidence type="ECO:0000313" key="2">
    <source>
        <dbReference type="EMBL" id="KAK4586144.1"/>
    </source>
</evidence>
<dbReference type="GO" id="GO:0004523">
    <property type="term" value="F:RNA-DNA hybrid ribonuclease activity"/>
    <property type="evidence" value="ECO:0007669"/>
    <property type="project" value="InterPro"/>
</dbReference>
<dbReference type="Proteomes" id="UP001324115">
    <property type="component" value="Unassembled WGS sequence"/>
</dbReference>
<gene>
    <name evidence="2" type="ORF">RGQ29_023367</name>
</gene>
<evidence type="ECO:0000313" key="3">
    <source>
        <dbReference type="Proteomes" id="UP001324115"/>
    </source>
</evidence>
<dbReference type="GO" id="GO:0003676">
    <property type="term" value="F:nucleic acid binding"/>
    <property type="evidence" value="ECO:0007669"/>
    <property type="project" value="InterPro"/>
</dbReference>
<reference evidence="2 3" key="1">
    <citation type="journal article" date="2023" name="G3 (Bethesda)">
        <title>A haplotype-resolved chromosome-scale genome for Quercus rubra L. provides insights into the genetics of adaptive traits for red oak species.</title>
        <authorList>
            <person name="Kapoor B."/>
            <person name="Jenkins J."/>
            <person name="Schmutz J."/>
            <person name="Zhebentyayeva T."/>
            <person name="Kuelheim C."/>
            <person name="Coggeshall M."/>
            <person name="Heim C."/>
            <person name="Lasky J.R."/>
            <person name="Leites L."/>
            <person name="Islam-Faridi N."/>
            <person name="Romero-Severson J."/>
            <person name="DeLeo V.L."/>
            <person name="Lucas S.M."/>
            <person name="Lazic D."/>
            <person name="Gailing O."/>
            <person name="Carlson J."/>
            <person name="Staton M."/>
        </authorList>
    </citation>
    <scope>NUCLEOTIDE SEQUENCE [LARGE SCALE GENOMIC DNA]</scope>
    <source>
        <strain evidence="2">Pseudo-F2</strain>
    </source>
</reference>
<evidence type="ECO:0000259" key="1">
    <source>
        <dbReference type="Pfam" id="PF13456"/>
    </source>
</evidence>
<comment type="caution">
    <text evidence="2">The sequence shown here is derived from an EMBL/GenBank/DDBJ whole genome shotgun (WGS) entry which is preliminary data.</text>
</comment>
<name>A0AAN7F607_QUERU</name>
<accession>A0AAN7F607</accession>
<dbReference type="InterPro" id="IPR052929">
    <property type="entry name" value="RNase_H-like_EbsB-rel"/>
</dbReference>
<dbReference type="AlphaFoldDB" id="A0AAN7F607"/>
<sequence length="116" mass="13110">MKVARPKENLKWVPPPQGWFKANVDGDIFKETNKAGIGVVVRDSHGWVLATLLEIVEDDVKHLSMAMKSCKFHHTKREASQVAHTLARNAIHFDIEMAWLKEIPPCVSDVIRNDAV</sequence>
<proteinExistence type="predicted"/>
<dbReference type="PANTHER" id="PTHR47074">
    <property type="entry name" value="BNAC02G40300D PROTEIN"/>
    <property type="match status" value="1"/>
</dbReference>
<keyword evidence="3" id="KW-1185">Reference proteome</keyword>
<dbReference type="PANTHER" id="PTHR47074:SF11">
    <property type="entry name" value="REVERSE TRANSCRIPTASE-LIKE PROTEIN"/>
    <property type="match status" value="1"/>
</dbReference>
<feature type="domain" description="RNase H type-1" evidence="1">
    <location>
        <begin position="58"/>
        <end position="90"/>
    </location>
</feature>
<dbReference type="InterPro" id="IPR002156">
    <property type="entry name" value="RNaseH_domain"/>
</dbReference>
<dbReference type="EMBL" id="JAXUIC010000006">
    <property type="protein sequence ID" value="KAK4586144.1"/>
    <property type="molecule type" value="Genomic_DNA"/>
</dbReference>
<protein>
    <recommendedName>
        <fullName evidence="1">RNase H type-1 domain-containing protein</fullName>
    </recommendedName>
</protein>